<dbReference type="EMBL" id="PUHW01000052">
    <property type="protein sequence ID" value="KAG0689962.1"/>
    <property type="molecule type" value="Genomic_DNA"/>
</dbReference>
<dbReference type="GO" id="GO:0015179">
    <property type="term" value="F:L-amino acid transmembrane transporter activity"/>
    <property type="evidence" value="ECO:0007669"/>
    <property type="project" value="TreeGrafter"/>
</dbReference>
<organism evidence="8 9">
    <name type="scientific">Pichia californica</name>
    <dbReference type="NCBI Taxonomy" id="460514"/>
    <lineage>
        <taxon>Eukaryota</taxon>
        <taxon>Fungi</taxon>
        <taxon>Dikarya</taxon>
        <taxon>Ascomycota</taxon>
        <taxon>Saccharomycotina</taxon>
        <taxon>Pichiomycetes</taxon>
        <taxon>Pichiales</taxon>
        <taxon>Pichiaceae</taxon>
        <taxon>Pichia</taxon>
    </lineage>
</organism>
<proteinExistence type="inferred from homology"/>
<evidence type="ECO:0000256" key="4">
    <source>
        <dbReference type="ARBA" id="ARBA00022989"/>
    </source>
</evidence>
<keyword evidence="5 6" id="KW-0472">Membrane</keyword>
<dbReference type="Proteomes" id="UP000697127">
    <property type="component" value="Unassembled WGS sequence"/>
</dbReference>
<evidence type="ECO:0000313" key="9">
    <source>
        <dbReference type="Proteomes" id="UP000697127"/>
    </source>
</evidence>
<dbReference type="Pfam" id="PF01490">
    <property type="entry name" value="Aa_trans"/>
    <property type="match status" value="1"/>
</dbReference>
<gene>
    <name evidence="8" type="ORF">C6P40_004136</name>
</gene>
<keyword evidence="9" id="KW-1185">Reference proteome</keyword>
<dbReference type="PANTHER" id="PTHR22950:SF461">
    <property type="entry name" value="AMINO ACID TRANSPORTER TRANSMEMBRANE DOMAIN-CONTAINING PROTEIN"/>
    <property type="match status" value="1"/>
</dbReference>
<feature type="transmembrane region" description="Helical" evidence="6">
    <location>
        <begin position="517"/>
        <end position="541"/>
    </location>
</feature>
<evidence type="ECO:0000256" key="3">
    <source>
        <dbReference type="ARBA" id="ARBA00022692"/>
    </source>
</evidence>
<feature type="transmembrane region" description="Helical" evidence="6">
    <location>
        <begin position="114"/>
        <end position="134"/>
    </location>
</feature>
<evidence type="ECO:0000313" key="8">
    <source>
        <dbReference type="EMBL" id="KAG0689962.1"/>
    </source>
</evidence>
<accession>A0A9P6WPL9</accession>
<name>A0A9P6WPL9_9ASCO</name>
<evidence type="ECO:0000256" key="1">
    <source>
        <dbReference type="ARBA" id="ARBA00004141"/>
    </source>
</evidence>
<dbReference type="AlphaFoldDB" id="A0A9P6WPL9"/>
<feature type="transmembrane region" description="Helical" evidence="6">
    <location>
        <begin position="146"/>
        <end position="171"/>
    </location>
</feature>
<keyword evidence="3 6" id="KW-0812">Transmembrane</keyword>
<feature type="transmembrane region" description="Helical" evidence="6">
    <location>
        <begin position="463"/>
        <end position="483"/>
    </location>
</feature>
<sequence>MIHIDDDSKEERNSSSSTLDAKFITHGVYLNKKESTFMNPDVSTDMIKYLEPDIVTRMFYAQRYIEKQYEYMKKHDGMFKFVDHWLFKTLKINSLSETGDEYPKWENRNLSKRTTNWIVCVGLVTAEIMGAYLLPNSVSMLGYVPSNIMLIIFFCLTVVSGGIIWWVFMLLDSPEFPVKTFADIAYFIGGQPLKQLVILLQLIATILTCAVIIISGAQCVIILRDERMCWVGLLLLLSGLMMLFSLIKKLSIIGKYCLVITFINYIALFVQLGYIGHSEPNWKNALALLGIEQGTIETYAITPAIPLVYRVVAIANISYVFAGSVVFPEVISELKRPWEFWKSLIVAEGLILIVYLIFGNYIYAYQGQFSNSPSVFGVSDLKAMKGLSFIMFITCFCQSLVFGHVSCKIVYKNYIPIIIKTIKFDSKTGLLLWVIVVFFVWLSIFLIGAGVPQVSAVSAFTSALTMTPLTYVIPFLIHLYMLYKIENLSFVKEFVPFESKIEAIKFWKFVGNGNKKYWFVSFIYIAISLGAMALLGMGLWASVEYMKHLFAVTDATSFSCKSPI</sequence>
<protein>
    <recommendedName>
        <fullName evidence="7">Amino acid transporter transmembrane domain-containing protein</fullName>
    </recommendedName>
</protein>
<feature type="transmembrane region" description="Helical" evidence="6">
    <location>
        <begin position="386"/>
        <end position="410"/>
    </location>
</feature>
<comment type="similarity">
    <text evidence="2">Belongs to the amino acid/polyamine transporter 2 family.</text>
</comment>
<comment type="subcellular location">
    <subcellularLocation>
        <location evidence="1">Membrane</location>
        <topology evidence="1">Multi-pass membrane protein</topology>
    </subcellularLocation>
</comment>
<dbReference type="GO" id="GO:0016020">
    <property type="term" value="C:membrane"/>
    <property type="evidence" value="ECO:0007669"/>
    <property type="project" value="UniProtKB-SubCell"/>
</dbReference>
<feature type="transmembrane region" description="Helical" evidence="6">
    <location>
        <begin position="229"/>
        <end position="247"/>
    </location>
</feature>
<feature type="transmembrane region" description="Helical" evidence="6">
    <location>
        <begin position="307"/>
        <end position="331"/>
    </location>
</feature>
<evidence type="ECO:0000256" key="6">
    <source>
        <dbReference type="SAM" id="Phobius"/>
    </source>
</evidence>
<comment type="caution">
    <text evidence="8">The sequence shown here is derived from an EMBL/GenBank/DDBJ whole genome shotgun (WGS) entry which is preliminary data.</text>
</comment>
<feature type="transmembrane region" description="Helical" evidence="6">
    <location>
        <begin position="343"/>
        <end position="366"/>
    </location>
</feature>
<dbReference type="OrthoDB" id="40134at2759"/>
<feature type="domain" description="Amino acid transporter transmembrane" evidence="7">
    <location>
        <begin position="114"/>
        <end position="482"/>
    </location>
</feature>
<dbReference type="PANTHER" id="PTHR22950">
    <property type="entry name" value="AMINO ACID TRANSPORTER"/>
    <property type="match status" value="1"/>
</dbReference>
<keyword evidence="4 6" id="KW-1133">Transmembrane helix</keyword>
<evidence type="ECO:0000259" key="7">
    <source>
        <dbReference type="Pfam" id="PF01490"/>
    </source>
</evidence>
<evidence type="ECO:0000256" key="2">
    <source>
        <dbReference type="ARBA" id="ARBA00008066"/>
    </source>
</evidence>
<evidence type="ECO:0000256" key="5">
    <source>
        <dbReference type="ARBA" id="ARBA00023136"/>
    </source>
</evidence>
<reference evidence="8" key="1">
    <citation type="submission" date="2020-11" db="EMBL/GenBank/DDBJ databases">
        <title>Kefir isolates.</title>
        <authorList>
            <person name="Marcisauskas S."/>
            <person name="Kim Y."/>
            <person name="Blasche S."/>
        </authorList>
    </citation>
    <scope>NUCLEOTIDE SEQUENCE</scope>
    <source>
        <strain evidence="8">Olga-1</strain>
    </source>
</reference>
<feature type="transmembrane region" description="Helical" evidence="6">
    <location>
        <begin position="196"/>
        <end position="223"/>
    </location>
</feature>
<dbReference type="InterPro" id="IPR013057">
    <property type="entry name" value="AA_transpt_TM"/>
</dbReference>
<feature type="transmembrane region" description="Helical" evidence="6">
    <location>
        <begin position="430"/>
        <end position="451"/>
    </location>
</feature>
<feature type="transmembrane region" description="Helical" evidence="6">
    <location>
        <begin position="256"/>
        <end position="276"/>
    </location>
</feature>